<proteinExistence type="predicted"/>
<evidence type="ECO:0000313" key="1">
    <source>
        <dbReference type="EMBL" id="TWJ32273.1"/>
    </source>
</evidence>
<keyword evidence="2" id="KW-1185">Reference proteome</keyword>
<dbReference type="EMBL" id="VLLP01000001">
    <property type="protein sequence ID" value="TWJ32273.1"/>
    <property type="molecule type" value="Genomic_DNA"/>
</dbReference>
<reference evidence="1 2" key="1">
    <citation type="submission" date="2019-07" db="EMBL/GenBank/DDBJ databases">
        <title>R&amp;d 2014.</title>
        <authorList>
            <person name="Klenk H.-P."/>
        </authorList>
    </citation>
    <scope>NUCLEOTIDE SEQUENCE [LARGE SCALE GENOMIC DNA]</scope>
    <source>
        <strain evidence="1 2">DSM 43912</strain>
    </source>
</reference>
<accession>A0A562WPL2</accession>
<organism evidence="1 2">
    <name type="scientific">Micromonospora sagamiensis</name>
    <dbReference type="NCBI Taxonomy" id="47875"/>
    <lineage>
        <taxon>Bacteria</taxon>
        <taxon>Bacillati</taxon>
        <taxon>Actinomycetota</taxon>
        <taxon>Actinomycetes</taxon>
        <taxon>Micromonosporales</taxon>
        <taxon>Micromonosporaceae</taxon>
        <taxon>Micromonospora</taxon>
    </lineage>
</organism>
<name>A0A562WPL2_9ACTN</name>
<gene>
    <name evidence="1" type="ORF">JD81_05848</name>
</gene>
<dbReference type="Proteomes" id="UP000319728">
    <property type="component" value="Unassembled WGS sequence"/>
</dbReference>
<dbReference type="AlphaFoldDB" id="A0A562WPL2"/>
<protein>
    <submittedName>
        <fullName evidence="1">Uncharacterized protein</fullName>
    </submittedName>
</protein>
<sequence length="106" mass="11761">MLDSYIKDLDLMPPARRNVRDGGDLSYSNTHGFDAYGSASIAVWNERSVPTYADCRRIATAAGVESILLDEGQTICVLTDEGRVARLKLIRETVNEYSFDATVWAD</sequence>
<evidence type="ECO:0000313" key="2">
    <source>
        <dbReference type="Proteomes" id="UP000319728"/>
    </source>
</evidence>
<comment type="caution">
    <text evidence="1">The sequence shown here is derived from an EMBL/GenBank/DDBJ whole genome shotgun (WGS) entry which is preliminary data.</text>
</comment>